<reference evidence="1 2" key="1">
    <citation type="submission" date="2013-02" db="EMBL/GenBank/DDBJ databases">
        <title>The Genome Annotation of Plasmodium falciparum CAMP/Malaysia.</title>
        <authorList>
            <consortium name="The Broad Institute Genome Sequencing Platform"/>
            <consortium name="The Broad Institute Genome Sequencing Center for Infectious Disease"/>
            <person name="Neafsey D."/>
            <person name="Hoffman S."/>
            <person name="Volkman S."/>
            <person name="Rosenthal P."/>
            <person name="Walker B."/>
            <person name="Young S.K."/>
            <person name="Zeng Q."/>
            <person name="Gargeya S."/>
            <person name="Fitzgerald M."/>
            <person name="Haas B."/>
            <person name="Abouelleil A."/>
            <person name="Allen A.W."/>
            <person name="Alvarado L."/>
            <person name="Arachchi H.M."/>
            <person name="Berlin A.M."/>
            <person name="Chapman S.B."/>
            <person name="Gainer-Dewar J."/>
            <person name="Goldberg J."/>
            <person name="Griggs A."/>
            <person name="Gujja S."/>
            <person name="Hansen M."/>
            <person name="Howarth C."/>
            <person name="Imamovic A."/>
            <person name="Ireland A."/>
            <person name="Larimer J."/>
            <person name="McCowan C."/>
            <person name="Murphy C."/>
            <person name="Pearson M."/>
            <person name="Poon T.W."/>
            <person name="Priest M."/>
            <person name="Roberts A."/>
            <person name="Saif S."/>
            <person name="Shea T."/>
            <person name="Sisk P."/>
            <person name="Sykes S."/>
            <person name="Wortman J."/>
            <person name="Nusbaum C."/>
            <person name="Birren B."/>
        </authorList>
    </citation>
    <scope>NUCLEOTIDE SEQUENCE [LARGE SCALE GENOMIC DNA]</scope>
    <source>
        <strain evidence="1 2">CAMP/Malaysia</strain>
    </source>
</reference>
<sequence length="61" mass="7436">MYNIFSRRNCIFHINNSDLKKINTSTYKPLFYMKKKEKKKSILHNVQMDLSYTYNNKISKL</sequence>
<evidence type="ECO:0000313" key="2">
    <source>
        <dbReference type="Proteomes" id="UP000030694"/>
    </source>
</evidence>
<dbReference type="EMBL" id="KI927529">
    <property type="protein sequence ID" value="ETW60446.1"/>
    <property type="molecule type" value="Genomic_DNA"/>
</dbReference>
<dbReference type="AlphaFoldDB" id="A0A024X6P5"/>
<reference evidence="1 2" key="2">
    <citation type="submission" date="2013-02" db="EMBL/GenBank/DDBJ databases">
        <title>The Genome Sequence of Plasmodium falciparum CAMP/Malaysia.</title>
        <authorList>
            <consortium name="The Broad Institute Genome Sequencing Platform"/>
            <consortium name="The Broad Institute Genome Sequencing Center for Infectious Disease"/>
            <person name="Neafsey D."/>
            <person name="Cheeseman I."/>
            <person name="Volkman S."/>
            <person name="Adams J."/>
            <person name="Walker B."/>
            <person name="Young S.K."/>
            <person name="Zeng Q."/>
            <person name="Gargeya S."/>
            <person name="Fitzgerald M."/>
            <person name="Haas B."/>
            <person name="Abouelleil A."/>
            <person name="Alvarado L."/>
            <person name="Arachchi H.M."/>
            <person name="Berlin A.M."/>
            <person name="Chapman S.B."/>
            <person name="Dewar J."/>
            <person name="Goldberg J."/>
            <person name="Griggs A."/>
            <person name="Gujja S."/>
            <person name="Hansen M."/>
            <person name="Howarth C."/>
            <person name="Imamovic A."/>
            <person name="Larimer J."/>
            <person name="McCowan C."/>
            <person name="Murphy C."/>
            <person name="Neiman D."/>
            <person name="Pearson M."/>
            <person name="Priest M."/>
            <person name="Roberts A."/>
            <person name="Saif S."/>
            <person name="Shea T."/>
            <person name="Sisk P."/>
            <person name="Sykes S."/>
            <person name="Wortman J."/>
            <person name="Nusbaum C."/>
            <person name="Birren B."/>
        </authorList>
    </citation>
    <scope>NUCLEOTIDE SEQUENCE [LARGE SCALE GENOMIC DNA]</scope>
    <source>
        <strain evidence="1 2">CAMP/Malaysia</strain>
    </source>
</reference>
<organism evidence="1 2">
    <name type="scientific">Plasmodium falciparum (isolate Camp / Malaysia)</name>
    <dbReference type="NCBI Taxonomy" id="5835"/>
    <lineage>
        <taxon>Eukaryota</taxon>
        <taxon>Sar</taxon>
        <taxon>Alveolata</taxon>
        <taxon>Apicomplexa</taxon>
        <taxon>Aconoidasida</taxon>
        <taxon>Haemosporida</taxon>
        <taxon>Plasmodiidae</taxon>
        <taxon>Plasmodium</taxon>
        <taxon>Plasmodium (Laverania)</taxon>
    </lineage>
</organism>
<proteinExistence type="predicted"/>
<dbReference type="Proteomes" id="UP000030694">
    <property type="component" value="Unassembled WGS sequence"/>
</dbReference>
<name>A0A024X6P5_PLAFC</name>
<gene>
    <name evidence="1" type="ORF">PFMC_03725</name>
</gene>
<evidence type="ECO:0000313" key="1">
    <source>
        <dbReference type="EMBL" id="ETW60446.1"/>
    </source>
</evidence>
<accession>A0A024X6P5</accession>
<protein>
    <submittedName>
        <fullName evidence="1">Uncharacterized protein</fullName>
    </submittedName>
</protein>